<dbReference type="NCBIfam" id="NF009682">
    <property type="entry name" value="PRK13203.1"/>
    <property type="match status" value="1"/>
</dbReference>
<dbReference type="EC" id="3.5.1.5" evidence="3"/>
<comment type="subcellular location">
    <subcellularLocation>
        <location evidence="3">Cytoplasm</location>
    </subcellularLocation>
</comment>
<dbReference type="GO" id="GO:0035550">
    <property type="term" value="C:urease complex"/>
    <property type="evidence" value="ECO:0007669"/>
    <property type="project" value="InterPro"/>
</dbReference>
<comment type="pathway">
    <text evidence="3">Nitrogen metabolism; urea degradation; CO(2) and NH(3) from urea (urease route): step 1/1.</text>
</comment>
<dbReference type="InterPro" id="IPR002019">
    <property type="entry name" value="Urease_beta-like"/>
</dbReference>
<keyword evidence="1 3" id="KW-0378">Hydrolase</keyword>
<dbReference type="PANTHER" id="PTHR33569:SF1">
    <property type="entry name" value="UREASE"/>
    <property type="match status" value="1"/>
</dbReference>
<evidence type="ECO:0000256" key="2">
    <source>
        <dbReference type="ARBA" id="ARBA00047778"/>
    </source>
</evidence>
<comment type="similarity">
    <text evidence="3">Belongs to the urease beta subunit family.</text>
</comment>
<dbReference type="NCBIfam" id="TIGR00192">
    <property type="entry name" value="urease_beta"/>
    <property type="match status" value="1"/>
</dbReference>
<dbReference type="Gene3D" id="2.10.150.10">
    <property type="entry name" value="Urease, beta subunit"/>
    <property type="match status" value="1"/>
</dbReference>
<dbReference type="GeneID" id="29672369"/>
<dbReference type="RefSeq" id="WP_006688518.1">
    <property type="nucleotide sequence ID" value="NZ_CAMQQM010000016.1"/>
</dbReference>
<dbReference type="SMR" id="A0AAC9T269"/>
<evidence type="ECO:0000256" key="3">
    <source>
        <dbReference type="HAMAP-Rule" id="MF_01954"/>
    </source>
</evidence>
<dbReference type="CDD" id="cd00407">
    <property type="entry name" value="Urease_beta"/>
    <property type="match status" value="1"/>
</dbReference>
<accession>A0AAC9T269</accession>
<dbReference type="PANTHER" id="PTHR33569">
    <property type="entry name" value="UREASE"/>
    <property type="match status" value="1"/>
</dbReference>
<comment type="subunit">
    <text evidence="3">Heterotrimer of UreA (gamma), UreB (beta) and UreC (alpha) subunits. Three heterotrimers associate to form the active enzyme.</text>
</comment>
<dbReference type="EMBL" id="CP021991">
    <property type="protein sequence ID" value="ASD30098.1"/>
    <property type="molecule type" value="Genomic_DNA"/>
</dbReference>
<evidence type="ECO:0000313" key="4">
    <source>
        <dbReference type="EMBL" id="ASD30098.1"/>
    </source>
</evidence>
<gene>
    <name evidence="3 4" type="primary">ureB</name>
    <name evidence="4" type="ORF">CEG42_02635</name>
</gene>
<dbReference type="GO" id="GO:0009039">
    <property type="term" value="F:urease activity"/>
    <property type="evidence" value="ECO:0007669"/>
    <property type="project" value="UniProtKB-UniRule"/>
</dbReference>
<evidence type="ECO:0000256" key="1">
    <source>
        <dbReference type="ARBA" id="ARBA00022801"/>
    </source>
</evidence>
<dbReference type="GO" id="GO:0043419">
    <property type="term" value="P:urea catabolic process"/>
    <property type="evidence" value="ECO:0007669"/>
    <property type="project" value="UniProtKB-UniRule"/>
</dbReference>
<sequence length="124" mass="13509">MSGSSSQFSPGKLVPGAINFASGEIVMNEGREAKVISIKNTGDRPIQVGSHFHLFEVNSALVFFDEKGNEDKERKVAYGRRFDIPSGTAIRFEPGDKKEVSIIDLAGTREVWGVNGLVNGKLKK</sequence>
<dbReference type="InterPro" id="IPR036461">
    <property type="entry name" value="Urease_betasu_sf"/>
</dbReference>
<evidence type="ECO:0000313" key="5">
    <source>
        <dbReference type="Proteomes" id="UP000197054"/>
    </source>
</evidence>
<comment type="catalytic activity">
    <reaction evidence="2 3">
        <text>urea + 2 H2O + H(+) = hydrogencarbonate + 2 NH4(+)</text>
        <dbReference type="Rhea" id="RHEA:20557"/>
        <dbReference type="ChEBI" id="CHEBI:15377"/>
        <dbReference type="ChEBI" id="CHEBI:15378"/>
        <dbReference type="ChEBI" id="CHEBI:16199"/>
        <dbReference type="ChEBI" id="CHEBI:17544"/>
        <dbReference type="ChEBI" id="CHEBI:28938"/>
        <dbReference type="EC" id="3.5.1.5"/>
    </reaction>
</comment>
<keyword evidence="3" id="KW-0963">Cytoplasm</keyword>
<name>A0AAC9T269_UREPR</name>
<dbReference type="Proteomes" id="UP000197054">
    <property type="component" value="Chromosome"/>
</dbReference>
<dbReference type="OMA" id="FYEVNDA"/>
<proteinExistence type="inferred from homology"/>
<dbReference type="HAMAP" id="MF_01954">
    <property type="entry name" value="Urease_beta"/>
    <property type="match status" value="1"/>
</dbReference>
<dbReference type="AlphaFoldDB" id="A0AAC9T269"/>
<dbReference type="SUPFAM" id="SSF51278">
    <property type="entry name" value="Urease, beta-subunit"/>
    <property type="match status" value="1"/>
</dbReference>
<dbReference type="Pfam" id="PF00699">
    <property type="entry name" value="Urease_beta"/>
    <property type="match status" value="1"/>
</dbReference>
<protein>
    <recommendedName>
        <fullName evidence="3">Urease subunit beta</fullName>
        <ecNumber evidence="3">3.5.1.5</ecNumber>
    </recommendedName>
    <alternativeName>
        <fullName evidence="3">Urea amidohydrolase subunit beta</fullName>
    </alternativeName>
</protein>
<dbReference type="InterPro" id="IPR050069">
    <property type="entry name" value="Urease_subunit"/>
</dbReference>
<organism evidence="4 5">
    <name type="scientific">Ureaplasma parvum</name>
    <name type="common">Ureaplasma urealyticum biotype 1</name>
    <dbReference type="NCBI Taxonomy" id="134821"/>
    <lineage>
        <taxon>Bacteria</taxon>
        <taxon>Bacillati</taxon>
        <taxon>Mycoplasmatota</taxon>
        <taxon>Mycoplasmoidales</taxon>
        <taxon>Mycoplasmoidaceae</taxon>
        <taxon>Ureaplasma</taxon>
    </lineage>
</organism>
<reference evidence="4 5" key="1">
    <citation type="submission" date="2017-06" db="EMBL/GenBank/DDBJ databases">
        <title>Genome Sequencing and Comparative Genomics Analysis of Five Ureaplasma Urealyticums with Different Drug Resistance.</title>
        <authorList>
            <person name="Ma L."/>
            <person name="Jia T."/>
        </authorList>
    </citation>
    <scope>NUCLEOTIDE SEQUENCE [LARGE SCALE GENOMIC DNA]</scope>
    <source>
        <strain evidence="5">hebnu uu3</strain>
    </source>
</reference>